<dbReference type="PROSITE" id="PS50042">
    <property type="entry name" value="CNMP_BINDING_3"/>
    <property type="match status" value="1"/>
</dbReference>
<dbReference type="InterPro" id="IPR043128">
    <property type="entry name" value="Rev_trsase/Diguanyl_cyclase"/>
</dbReference>
<dbReference type="SUPFAM" id="SSF51206">
    <property type="entry name" value="cAMP-binding domain-like"/>
    <property type="match status" value="1"/>
</dbReference>
<dbReference type="SMART" id="SM00267">
    <property type="entry name" value="GGDEF"/>
    <property type="match status" value="1"/>
</dbReference>
<dbReference type="Gene3D" id="2.60.120.10">
    <property type="entry name" value="Jelly Rolls"/>
    <property type="match status" value="1"/>
</dbReference>
<name>A0ABU1RUN1_9GAMM</name>
<dbReference type="PANTHER" id="PTHR45138">
    <property type="entry name" value="REGULATORY COMPONENTS OF SENSORY TRANSDUCTION SYSTEM"/>
    <property type="match status" value="1"/>
</dbReference>
<reference evidence="7 8" key="1">
    <citation type="submission" date="2023-07" db="EMBL/GenBank/DDBJ databases">
        <title>Sorghum-associated microbial communities from plants grown in Nebraska, USA.</title>
        <authorList>
            <person name="Schachtman D."/>
        </authorList>
    </citation>
    <scope>NUCLEOTIDE SEQUENCE [LARGE SCALE GENOMIC DNA]</scope>
    <source>
        <strain evidence="7 8">BE107</strain>
    </source>
</reference>
<dbReference type="InterPro" id="IPR000160">
    <property type="entry name" value="GGDEF_dom"/>
</dbReference>
<comment type="catalytic activity">
    <reaction evidence="3">
        <text>2 GTP = 3',3'-c-di-GMP + 2 diphosphate</text>
        <dbReference type="Rhea" id="RHEA:24898"/>
        <dbReference type="ChEBI" id="CHEBI:33019"/>
        <dbReference type="ChEBI" id="CHEBI:37565"/>
        <dbReference type="ChEBI" id="CHEBI:58805"/>
        <dbReference type="EC" id="2.7.7.65"/>
    </reaction>
</comment>
<comment type="caution">
    <text evidence="7">The sequence shown here is derived from an EMBL/GenBank/DDBJ whole genome shotgun (WGS) entry which is preliminary data.</text>
</comment>
<gene>
    <name evidence="7" type="ORF">J2W94_002310</name>
</gene>
<evidence type="ECO:0000313" key="7">
    <source>
        <dbReference type="EMBL" id="MDR6842025.1"/>
    </source>
</evidence>
<feature type="domain" description="Cyclic nucleotide-binding" evidence="5">
    <location>
        <begin position="18"/>
        <end position="127"/>
    </location>
</feature>
<dbReference type="NCBIfam" id="TIGR00254">
    <property type="entry name" value="GGDEF"/>
    <property type="match status" value="1"/>
</dbReference>
<dbReference type="CDD" id="cd00038">
    <property type="entry name" value="CAP_ED"/>
    <property type="match status" value="1"/>
</dbReference>
<dbReference type="SMART" id="SM00100">
    <property type="entry name" value="cNMP"/>
    <property type="match status" value="1"/>
</dbReference>
<dbReference type="Pfam" id="PF00990">
    <property type="entry name" value="GGDEF"/>
    <property type="match status" value="1"/>
</dbReference>
<evidence type="ECO:0000259" key="6">
    <source>
        <dbReference type="PROSITE" id="PS50887"/>
    </source>
</evidence>
<dbReference type="EC" id="2.7.7.65" evidence="2"/>
<dbReference type="EMBL" id="JAVDTT010000002">
    <property type="protein sequence ID" value="MDR6842025.1"/>
    <property type="molecule type" value="Genomic_DNA"/>
</dbReference>
<dbReference type="InterPro" id="IPR014710">
    <property type="entry name" value="RmlC-like_jellyroll"/>
</dbReference>
<evidence type="ECO:0000256" key="3">
    <source>
        <dbReference type="ARBA" id="ARBA00034247"/>
    </source>
</evidence>
<keyword evidence="8" id="KW-1185">Reference proteome</keyword>
<keyword evidence="4" id="KW-0175">Coiled coil</keyword>
<comment type="subcellular location">
    <subcellularLocation>
        <location evidence="1">Cytoplasm</location>
    </subcellularLocation>
</comment>
<dbReference type="InterPro" id="IPR000595">
    <property type="entry name" value="cNMP-bd_dom"/>
</dbReference>
<sequence>MNPETAALVAGYPPVHPAAEELPNDPTTSVLSAEECELFAQVGRVRAVTVGERLFARGELGTTMFVILQGGVALDFGEDLNEKHLGAREFFGELGLLIGDHARTASATIIAEGVLLELQSQEFQVLVDRNAGLVSHFLRRAIMRVVSNEQGLIHRLRRRNQELQAALDSLRVTSHRLDKSEELNRTDELTSLYNRRGLAMFLEQGRNNGGYHGYGLLLIDCDRFKDVNDLHGHLLGDRVLQSVANILRSLSASQDFACRLGGDEFCLLLRAHNREEMLRYADFVVTTARALQQMQPSPPLITTLSVGACLIDPSRDWNDWYAQADQALYRAKSVGGDRVEWQD</sequence>
<dbReference type="InterPro" id="IPR050469">
    <property type="entry name" value="Diguanylate_Cyclase"/>
</dbReference>
<protein>
    <recommendedName>
        <fullName evidence="2">diguanylate cyclase</fullName>
        <ecNumber evidence="2">2.7.7.65</ecNumber>
    </recommendedName>
</protein>
<dbReference type="SUPFAM" id="SSF55073">
    <property type="entry name" value="Nucleotide cyclase"/>
    <property type="match status" value="1"/>
</dbReference>
<organism evidence="7 8">
    <name type="scientific">Pseudoxanthomonas sacheonensis</name>
    <dbReference type="NCBI Taxonomy" id="443615"/>
    <lineage>
        <taxon>Bacteria</taxon>
        <taxon>Pseudomonadati</taxon>
        <taxon>Pseudomonadota</taxon>
        <taxon>Gammaproteobacteria</taxon>
        <taxon>Lysobacterales</taxon>
        <taxon>Lysobacteraceae</taxon>
        <taxon>Pseudoxanthomonas</taxon>
    </lineage>
</organism>
<dbReference type="CDD" id="cd01949">
    <property type="entry name" value="GGDEF"/>
    <property type="match status" value="1"/>
</dbReference>
<dbReference type="InterPro" id="IPR029787">
    <property type="entry name" value="Nucleotide_cyclase"/>
</dbReference>
<dbReference type="PANTHER" id="PTHR45138:SF9">
    <property type="entry name" value="DIGUANYLATE CYCLASE DGCM-RELATED"/>
    <property type="match status" value="1"/>
</dbReference>
<dbReference type="InterPro" id="IPR018490">
    <property type="entry name" value="cNMP-bd_dom_sf"/>
</dbReference>
<evidence type="ECO:0000313" key="8">
    <source>
        <dbReference type="Proteomes" id="UP001254759"/>
    </source>
</evidence>
<evidence type="ECO:0000256" key="2">
    <source>
        <dbReference type="ARBA" id="ARBA00012528"/>
    </source>
</evidence>
<feature type="coiled-coil region" evidence="4">
    <location>
        <begin position="146"/>
        <end position="173"/>
    </location>
</feature>
<evidence type="ECO:0000256" key="4">
    <source>
        <dbReference type="SAM" id="Coils"/>
    </source>
</evidence>
<dbReference type="RefSeq" id="WP_310093372.1">
    <property type="nucleotide sequence ID" value="NZ_JAVDTT010000002.1"/>
</dbReference>
<dbReference type="Pfam" id="PF00027">
    <property type="entry name" value="cNMP_binding"/>
    <property type="match status" value="1"/>
</dbReference>
<dbReference type="Gene3D" id="3.30.70.270">
    <property type="match status" value="1"/>
</dbReference>
<accession>A0ABU1RUN1</accession>
<feature type="domain" description="GGDEF" evidence="6">
    <location>
        <begin position="212"/>
        <end position="343"/>
    </location>
</feature>
<proteinExistence type="predicted"/>
<evidence type="ECO:0000259" key="5">
    <source>
        <dbReference type="PROSITE" id="PS50042"/>
    </source>
</evidence>
<dbReference type="PROSITE" id="PS50887">
    <property type="entry name" value="GGDEF"/>
    <property type="match status" value="1"/>
</dbReference>
<evidence type="ECO:0000256" key="1">
    <source>
        <dbReference type="ARBA" id="ARBA00004496"/>
    </source>
</evidence>
<dbReference type="Proteomes" id="UP001254759">
    <property type="component" value="Unassembled WGS sequence"/>
</dbReference>